<accession>A0A5C5ZG83</accession>
<evidence type="ECO:0000313" key="1">
    <source>
        <dbReference type="EMBL" id="TWT85573.1"/>
    </source>
</evidence>
<sequence>MGGEAGALLLGELGVLAARSLPALTFLAARKNFSISL</sequence>
<protein>
    <submittedName>
        <fullName evidence="1">Uncharacterized protein</fullName>
    </submittedName>
</protein>
<evidence type="ECO:0000313" key="2">
    <source>
        <dbReference type="Proteomes" id="UP000318478"/>
    </source>
</evidence>
<dbReference type="AlphaFoldDB" id="A0A5C5ZG83"/>
<comment type="caution">
    <text evidence="1">The sequence shown here is derived from an EMBL/GenBank/DDBJ whole genome shotgun (WGS) entry which is preliminary data.</text>
</comment>
<organism evidence="1 2">
    <name type="scientific">Posidoniimonas polymericola</name>
    <dbReference type="NCBI Taxonomy" id="2528002"/>
    <lineage>
        <taxon>Bacteria</taxon>
        <taxon>Pseudomonadati</taxon>
        <taxon>Planctomycetota</taxon>
        <taxon>Planctomycetia</taxon>
        <taxon>Pirellulales</taxon>
        <taxon>Lacipirellulaceae</taxon>
        <taxon>Posidoniimonas</taxon>
    </lineage>
</organism>
<name>A0A5C5ZG83_9BACT</name>
<gene>
    <name evidence="1" type="ORF">Pla123a_03800</name>
</gene>
<proteinExistence type="predicted"/>
<dbReference type="EMBL" id="SJPO01000001">
    <property type="protein sequence ID" value="TWT85573.1"/>
    <property type="molecule type" value="Genomic_DNA"/>
</dbReference>
<keyword evidence="2" id="KW-1185">Reference proteome</keyword>
<dbReference type="Proteomes" id="UP000318478">
    <property type="component" value="Unassembled WGS sequence"/>
</dbReference>
<reference evidence="1 2" key="1">
    <citation type="submission" date="2019-02" db="EMBL/GenBank/DDBJ databases">
        <title>Deep-cultivation of Planctomycetes and their phenomic and genomic characterization uncovers novel biology.</title>
        <authorList>
            <person name="Wiegand S."/>
            <person name="Jogler M."/>
            <person name="Boedeker C."/>
            <person name="Pinto D."/>
            <person name="Vollmers J."/>
            <person name="Rivas-Marin E."/>
            <person name="Kohn T."/>
            <person name="Peeters S.H."/>
            <person name="Heuer A."/>
            <person name="Rast P."/>
            <person name="Oberbeckmann S."/>
            <person name="Bunk B."/>
            <person name="Jeske O."/>
            <person name="Meyerdierks A."/>
            <person name="Storesund J.E."/>
            <person name="Kallscheuer N."/>
            <person name="Luecker S."/>
            <person name="Lage O.M."/>
            <person name="Pohl T."/>
            <person name="Merkel B.J."/>
            <person name="Hornburger P."/>
            <person name="Mueller R.-W."/>
            <person name="Bruemmer F."/>
            <person name="Labrenz M."/>
            <person name="Spormann A.M."/>
            <person name="Op Den Camp H."/>
            <person name="Overmann J."/>
            <person name="Amann R."/>
            <person name="Jetten M.S.M."/>
            <person name="Mascher T."/>
            <person name="Medema M.H."/>
            <person name="Devos D.P."/>
            <person name="Kaster A.-K."/>
            <person name="Ovreas L."/>
            <person name="Rohde M."/>
            <person name="Galperin M.Y."/>
            <person name="Jogler C."/>
        </authorList>
    </citation>
    <scope>NUCLEOTIDE SEQUENCE [LARGE SCALE GENOMIC DNA]</scope>
    <source>
        <strain evidence="1 2">Pla123a</strain>
    </source>
</reference>